<evidence type="ECO:0000256" key="7">
    <source>
        <dbReference type="SAM" id="MobiDB-lite"/>
    </source>
</evidence>
<dbReference type="GO" id="GO:0004252">
    <property type="term" value="F:serine-type endopeptidase activity"/>
    <property type="evidence" value="ECO:0007669"/>
    <property type="project" value="InterPro"/>
</dbReference>
<evidence type="ECO:0000256" key="4">
    <source>
        <dbReference type="ARBA" id="ARBA00022824"/>
    </source>
</evidence>
<dbReference type="OrthoDB" id="2146116at2759"/>
<keyword evidence="6 8" id="KW-0472">Membrane</keyword>
<organism evidence="10 11">
    <name type="scientific">Mesocestoides corti</name>
    <name type="common">Flatworm</name>
    <dbReference type="NCBI Taxonomy" id="53468"/>
    <lineage>
        <taxon>Eukaryota</taxon>
        <taxon>Metazoa</taxon>
        <taxon>Spiralia</taxon>
        <taxon>Lophotrochozoa</taxon>
        <taxon>Platyhelminthes</taxon>
        <taxon>Cestoda</taxon>
        <taxon>Eucestoda</taxon>
        <taxon>Cyclophyllidea</taxon>
        <taxon>Mesocestoididae</taxon>
        <taxon>Mesocestoides</taxon>
    </lineage>
</organism>
<reference evidence="10 11" key="1">
    <citation type="submission" date="2018-10" db="EMBL/GenBank/DDBJ databases">
        <authorList>
            <consortium name="Pathogen Informatics"/>
        </authorList>
    </citation>
    <scope>NUCLEOTIDE SEQUENCE [LARGE SCALE GENOMIC DNA]</scope>
</reference>
<dbReference type="EMBL" id="UXSR01000422">
    <property type="protein sequence ID" value="VDD76514.1"/>
    <property type="molecule type" value="Genomic_DNA"/>
</dbReference>
<feature type="transmembrane region" description="Helical" evidence="8">
    <location>
        <begin position="728"/>
        <end position="751"/>
    </location>
</feature>
<comment type="similarity">
    <text evidence="2">Belongs to the peptidase S54 family.</text>
</comment>
<keyword evidence="11" id="KW-1185">Reference proteome</keyword>
<dbReference type="STRING" id="53468.A0A0R3U6U1"/>
<evidence type="ECO:0000313" key="10">
    <source>
        <dbReference type="EMBL" id="VDD76514.1"/>
    </source>
</evidence>
<feature type="transmembrane region" description="Helical" evidence="8">
    <location>
        <begin position="414"/>
        <end position="437"/>
    </location>
</feature>
<proteinExistence type="inferred from homology"/>
<evidence type="ECO:0000256" key="2">
    <source>
        <dbReference type="ARBA" id="ARBA00009045"/>
    </source>
</evidence>
<evidence type="ECO:0000256" key="6">
    <source>
        <dbReference type="ARBA" id="ARBA00023136"/>
    </source>
</evidence>
<keyword evidence="3 8" id="KW-0812">Transmembrane</keyword>
<evidence type="ECO:0000256" key="3">
    <source>
        <dbReference type="ARBA" id="ARBA00022692"/>
    </source>
</evidence>
<evidence type="ECO:0000256" key="1">
    <source>
        <dbReference type="ARBA" id="ARBA00004477"/>
    </source>
</evidence>
<feature type="transmembrane region" description="Helical" evidence="8">
    <location>
        <begin position="872"/>
        <end position="894"/>
    </location>
</feature>
<dbReference type="PANTHER" id="PTHR45965">
    <property type="entry name" value="INACTIVE RHOMBOID PROTEIN"/>
    <property type="match status" value="1"/>
</dbReference>
<dbReference type="GO" id="GO:0005789">
    <property type="term" value="C:endoplasmic reticulum membrane"/>
    <property type="evidence" value="ECO:0007669"/>
    <property type="project" value="UniProtKB-SubCell"/>
</dbReference>
<sequence length="935" mass="104476">MSAEDQNHTLNQTKRKQIGSQPDAWDNSLNHYNTSDLEPGCSLTPSLKRQISLMTQIGSPAQFSPDGVGAYRNSALRTLSNLFIDTAVRRRRPITNGLGVPTSESVIAKLPAGIIVSSPVLEDDASITVSRQSPCNALRPRNLGRRGPVKETIANIDGKKLLFHGGPISSPCRCQHFMPGKDTSQPDDFKCQSCIELHNLQPGASAIHHSDERRFFFPSTSNSQLSKCPDRLDEFAEIERDFEVEQTEGAGDLAAIDALLSSCVEPKVSTVFRASRLSMLRPPPLNLPSAFNFTAEMNQDHSPSARKTPLTPDSRFNQVAESTQAHDRSADAQSEGSSPYFIRPRANHNDTSSTPVSPFTPLVLSKPYRSAVTGSMNRRRLMWRLGAFNNFLQRSKQTEEIYRQVDNLSDYRPYFTYMLCFIHVLVMVFACSGYGFAPIGINLERLVTKQLMMPSLDTENVCRIQDENIWIGPQQADLIRMGARFSPCMRFDETLNKVVVEAQKNWDRRSGCCIRSEDGICYQTSRLFCSRSTSTWLHYSEANGSPVAQAIFDPKIRGAFRDGLLPYPSSLPSRVPIGPVCGLDPEFCAEPRSTGPFAWSQHDVTEWPICTRPINTSSLAGFAPHMECEVVARPCCVGLKGECIITTLEHCSFLRGRFHSEARLCSQVRCLQEVCGMVPFFFPDTPDQISRIVTSLFLHAGILHLVLSLLIQMTIMRHLEKLLGCVRIAVIFLLSGCLSGLVSGIMLPYHVHTGPNGAHFALFGVSLMDSLQTLDVFVSPWSVILKQAVLVVFGFFIGFLPWLDNYAHISGFISGVLLAYVFVPYLGYGSKNRLTMMRISTLSHQATVGDSDQEVFQWKLEELFGRMQRRKVTVIVGCLFSWLLLFLLLLTVFIKWPLTNCTWCKYFNCLPFTTTLCDTLEVNVHAPTRCINPRT</sequence>
<dbReference type="InterPro" id="IPR051512">
    <property type="entry name" value="Inactive_Rhomboid"/>
</dbReference>
<dbReference type="GO" id="GO:0050708">
    <property type="term" value="P:regulation of protein secretion"/>
    <property type="evidence" value="ECO:0007669"/>
    <property type="project" value="TreeGrafter"/>
</dbReference>
<dbReference type="AlphaFoldDB" id="A0A0R3U6U1"/>
<dbReference type="InterPro" id="IPR035952">
    <property type="entry name" value="Rhomboid-like_sf"/>
</dbReference>
<evidence type="ECO:0000256" key="5">
    <source>
        <dbReference type="ARBA" id="ARBA00022989"/>
    </source>
</evidence>
<feature type="transmembrane region" description="Helical" evidence="8">
    <location>
        <begin position="809"/>
        <end position="828"/>
    </location>
</feature>
<feature type="transmembrane region" description="Helical" evidence="8">
    <location>
        <begin position="696"/>
        <end position="716"/>
    </location>
</feature>
<dbReference type="InterPro" id="IPR022764">
    <property type="entry name" value="Peptidase_S54_rhomboid_dom"/>
</dbReference>
<feature type="domain" description="Peptidase S54 rhomboid" evidence="9">
    <location>
        <begin position="687"/>
        <end position="823"/>
    </location>
</feature>
<name>A0A0R3U6U1_MESCO</name>
<dbReference type="Proteomes" id="UP000267029">
    <property type="component" value="Unassembled WGS sequence"/>
</dbReference>
<dbReference type="SUPFAM" id="SSF144091">
    <property type="entry name" value="Rhomboid-like"/>
    <property type="match status" value="1"/>
</dbReference>
<dbReference type="Pfam" id="PF01694">
    <property type="entry name" value="Rhomboid"/>
    <property type="match status" value="1"/>
</dbReference>
<keyword evidence="4" id="KW-0256">Endoplasmic reticulum</keyword>
<evidence type="ECO:0000313" key="11">
    <source>
        <dbReference type="Proteomes" id="UP000267029"/>
    </source>
</evidence>
<evidence type="ECO:0000259" key="9">
    <source>
        <dbReference type="Pfam" id="PF01694"/>
    </source>
</evidence>
<evidence type="ECO:0000256" key="8">
    <source>
        <dbReference type="SAM" id="Phobius"/>
    </source>
</evidence>
<gene>
    <name evidence="10" type="ORF">MCOS_LOCUS2517</name>
</gene>
<feature type="region of interest" description="Disordered" evidence="7">
    <location>
        <begin position="1"/>
        <end position="29"/>
    </location>
</feature>
<accession>A0A0R3U6U1</accession>
<dbReference type="Gene3D" id="1.20.1540.10">
    <property type="entry name" value="Rhomboid-like"/>
    <property type="match status" value="1"/>
</dbReference>
<comment type="subcellular location">
    <subcellularLocation>
        <location evidence="1">Endoplasmic reticulum membrane</location>
        <topology evidence="1">Multi-pass membrane protein</topology>
    </subcellularLocation>
</comment>
<feature type="region of interest" description="Disordered" evidence="7">
    <location>
        <begin position="319"/>
        <end position="340"/>
    </location>
</feature>
<keyword evidence="5 8" id="KW-1133">Transmembrane helix</keyword>
<dbReference type="PANTHER" id="PTHR45965:SF3">
    <property type="entry name" value="INACTIVE RHOMBOID PROTEIN 1"/>
    <property type="match status" value="1"/>
</dbReference>
<dbReference type="GO" id="GO:0042058">
    <property type="term" value="P:regulation of epidermal growth factor receptor signaling pathway"/>
    <property type="evidence" value="ECO:0007669"/>
    <property type="project" value="TreeGrafter"/>
</dbReference>
<feature type="transmembrane region" description="Helical" evidence="8">
    <location>
        <begin position="784"/>
        <end position="803"/>
    </location>
</feature>
<protein>
    <recommendedName>
        <fullName evidence="9">Peptidase S54 rhomboid domain-containing protein</fullName>
    </recommendedName>
</protein>